<gene>
    <name evidence="4" type="ORF">J2739_001612</name>
</gene>
<dbReference type="PANTHER" id="PTHR43639:SF1">
    <property type="entry name" value="SHORT-CHAIN DEHYDROGENASE_REDUCTASE FAMILY PROTEIN"/>
    <property type="match status" value="1"/>
</dbReference>
<dbReference type="InterPro" id="IPR036291">
    <property type="entry name" value="NAD(P)-bd_dom_sf"/>
</dbReference>
<evidence type="ECO:0000259" key="3">
    <source>
        <dbReference type="SMART" id="SM00822"/>
    </source>
</evidence>
<dbReference type="Pfam" id="PF13561">
    <property type="entry name" value="adh_short_C2"/>
    <property type="match status" value="1"/>
</dbReference>
<protein>
    <submittedName>
        <fullName evidence="4">3-oxoacyl-[acyl-carrier protein] reductase</fullName>
        <ecNumber evidence="4">1.1.1.100</ecNumber>
    </submittedName>
</protein>
<evidence type="ECO:0000313" key="5">
    <source>
        <dbReference type="Proteomes" id="UP001184230"/>
    </source>
</evidence>
<feature type="domain" description="Ketoreductase" evidence="3">
    <location>
        <begin position="14"/>
        <end position="193"/>
    </location>
</feature>
<organism evidence="4 5">
    <name type="scientific">Variovorax soli</name>
    <dbReference type="NCBI Taxonomy" id="376815"/>
    <lineage>
        <taxon>Bacteria</taxon>
        <taxon>Pseudomonadati</taxon>
        <taxon>Pseudomonadota</taxon>
        <taxon>Betaproteobacteria</taxon>
        <taxon>Burkholderiales</taxon>
        <taxon>Comamonadaceae</taxon>
        <taxon>Variovorax</taxon>
    </lineage>
</organism>
<sequence>MSPTTSPRPLFSGKAAFVTGGSRGIGAAIVRRLAEDGAAVAFSYASNDAAARDLVASIEAAGGRALALRVDSADADALRSAIDQAAGAFGRLDILVNNAGVLKLGAVDQISLDDFDLTLNINVRAVFVAIQAALRHMGEGGRIVNIGSTNAERMPFAGGGVYAMSKSALTGLVQGFARDLGPRGITINNVQPGPVDTDMNPADGPMASTMHSFMAVPRHGRGTEIAGMVAYLAGPEAGFVTGASLNIDGGFAA</sequence>
<accession>A0ABU1NBL2</accession>
<dbReference type="InterPro" id="IPR057326">
    <property type="entry name" value="KR_dom"/>
</dbReference>
<dbReference type="PRINTS" id="PR00081">
    <property type="entry name" value="GDHRDH"/>
</dbReference>
<evidence type="ECO:0000256" key="2">
    <source>
        <dbReference type="ARBA" id="ARBA00023002"/>
    </source>
</evidence>
<dbReference type="SUPFAM" id="SSF51735">
    <property type="entry name" value="NAD(P)-binding Rossmann-fold domains"/>
    <property type="match status" value="1"/>
</dbReference>
<dbReference type="PANTHER" id="PTHR43639">
    <property type="entry name" value="OXIDOREDUCTASE, SHORT-CHAIN DEHYDROGENASE/REDUCTASE FAMILY (AFU_ORTHOLOGUE AFUA_5G02870)"/>
    <property type="match status" value="1"/>
</dbReference>
<keyword evidence="5" id="KW-1185">Reference proteome</keyword>
<dbReference type="EC" id="1.1.1.100" evidence="4"/>
<keyword evidence="2 4" id="KW-0560">Oxidoreductase</keyword>
<dbReference type="EMBL" id="JAVDRF010000003">
    <property type="protein sequence ID" value="MDR6535842.1"/>
    <property type="molecule type" value="Genomic_DNA"/>
</dbReference>
<dbReference type="SMART" id="SM00822">
    <property type="entry name" value="PKS_KR"/>
    <property type="match status" value="1"/>
</dbReference>
<reference evidence="4 5" key="1">
    <citation type="submission" date="2023-07" db="EMBL/GenBank/DDBJ databases">
        <title>Sorghum-associated microbial communities from plants grown in Nebraska, USA.</title>
        <authorList>
            <person name="Schachtman D."/>
        </authorList>
    </citation>
    <scope>NUCLEOTIDE SEQUENCE [LARGE SCALE GENOMIC DNA]</scope>
    <source>
        <strain evidence="4 5">DS1781</strain>
    </source>
</reference>
<dbReference type="Proteomes" id="UP001184230">
    <property type="component" value="Unassembled WGS sequence"/>
</dbReference>
<proteinExistence type="inferred from homology"/>
<dbReference type="PRINTS" id="PR00080">
    <property type="entry name" value="SDRFAMILY"/>
</dbReference>
<evidence type="ECO:0000256" key="1">
    <source>
        <dbReference type="ARBA" id="ARBA00006484"/>
    </source>
</evidence>
<dbReference type="InterPro" id="IPR002347">
    <property type="entry name" value="SDR_fam"/>
</dbReference>
<comment type="caution">
    <text evidence="4">The sequence shown here is derived from an EMBL/GenBank/DDBJ whole genome shotgun (WGS) entry which is preliminary data.</text>
</comment>
<name>A0ABU1NBL2_9BURK</name>
<comment type="similarity">
    <text evidence="1">Belongs to the short-chain dehydrogenases/reductases (SDR) family.</text>
</comment>
<dbReference type="Gene3D" id="3.40.50.720">
    <property type="entry name" value="NAD(P)-binding Rossmann-like Domain"/>
    <property type="match status" value="1"/>
</dbReference>
<evidence type="ECO:0000313" key="4">
    <source>
        <dbReference type="EMBL" id="MDR6535842.1"/>
    </source>
</evidence>
<dbReference type="RefSeq" id="WP_309900303.1">
    <property type="nucleotide sequence ID" value="NZ_JAVDRF010000003.1"/>
</dbReference>
<dbReference type="GO" id="GO:0004316">
    <property type="term" value="F:3-oxoacyl-[acyl-carrier-protein] reductase (NADPH) activity"/>
    <property type="evidence" value="ECO:0007669"/>
    <property type="project" value="UniProtKB-EC"/>
</dbReference>